<reference evidence="3" key="1">
    <citation type="submission" date="2018-12" db="EMBL/GenBank/DDBJ databases">
        <title>Tengunoibacter tsumagoiensis gen. nov., sp. nov., Dictyobacter kobayashii sp. nov., D. alpinus sp. nov., and D. joshuensis sp. nov. and description of Dictyobacteraceae fam. nov. within the order Ktedonobacterales isolated from Tengu-no-mugimeshi.</title>
        <authorList>
            <person name="Wang C.M."/>
            <person name="Zheng Y."/>
            <person name="Sakai Y."/>
            <person name="Toyoda A."/>
            <person name="Minakuchi Y."/>
            <person name="Abe K."/>
            <person name="Yokota A."/>
            <person name="Yabe S."/>
        </authorList>
    </citation>
    <scope>NUCLEOTIDE SEQUENCE [LARGE SCALE GENOMIC DNA]</scope>
    <source>
        <strain evidence="3">S-27</strain>
    </source>
</reference>
<dbReference type="RefSeq" id="WP_126595874.1">
    <property type="nucleotide sequence ID" value="NZ_BIFQ01000001.1"/>
</dbReference>
<gene>
    <name evidence="2" type="ORF">KDAU_20860</name>
</gene>
<dbReference type="AlphaFoldDB" id="A0A401ZCZ8"/>
<dbReference type="Gene3D" id="1.50.10.10">
    <property type="match status" value="1"/>
</dbReference>
<dbReference type="InterPro" id="IPR054491">
    <property type="entry name" value="MGH1-like_GH"/>
</dbReference>
<evidence type="ECO:0000313" key="2">
    <source>
        <dbReference type="EMBL" id="GCE04757.1"/>
    </source>
</evidence>
<accession>A0A401ZCZ8</accession>
<dbReference type="Pfam" id="PF22422">
    <property type="entry name" value="MGH1-like_GH"/>
    <property type="match status" value="1"/>
</dbReference>
<dbReference type="OrthoDB" id="9759959at2"/>
<dbReference type="Proteomes" id="UP000287224">
    <property type="component" value="Unassembled WGS sequence"/>
</dbReference>
<comment type="caution">
    <text evidence="2">The sequence shown here is derived from an EMBL/GenBank/DDBJ whole genome shotgun (WGS) entry which is preliminary data.</text>
</comment>
<dbReference type="InterPro" id="IPR008928">
    <property type="entry name" value="6-hairpin_glycosidase_sf"/>
</dbReference>
<dbReference type="Gene3D" id="2.60.420.10">
    <property type="entry name" value="Maltose phosphorylase, domain 3"/>
    <property type="match status" value="1"/>
</dbReference>
<keyword evidence="3" id="KW-1185">Reference proteome</keyword>
<sequence>MTDVVRDTRAIQWPATSFRSGNRVLDSAFRIAIGDIAGNIVPFKDGLLEQPELSLLAGLDYNTPWTRDTAINTWNGAGLLFPQVTYNTLLSVLKREGDAVRIGGQYWDAISWTLGAWYQYLWTGDKEFLALAFEVVRNSLAYFEASEFDSRYNLFRGPACYGDGIAAYDDFYARTRGSSGILAWVKNNPQLASTPGFGIPMHALSTNCLYYAAYRLLSPMADELQRPVDPSWEQKAASLKEAIQIHFWNAESGSYLYYVDEFGKCEHQEGMGHAFVLLFGIADPEQAASVLNQQYLTEHGIPCVWPQFERYRDAEGMRFGRHCGVVWPHIQAFWAQAAAEQGRFDLFEHELRNLAGKAYRDSQFAEIYHPITGSIYGGVQEGQHNEVMGEQISEWRSCSRQTWSASGYLRMIFMVLLGMRFSVEGVSFQPLLPSGLDRVELHYLPYRSMMLDIQIQGTGTTIQQFLLNGEPMDSPSVPATVTGRQQVIIHLS</sequence>
<name>A0A401ZCZ8_9CHLR</name>
<protein>
    <recommendedName>
        <fullName evidence="1">Mannosylglycerate hydrolase MGH1-like glycoside hydrolase domain-containing protein</fullName>
    </recommendedName>
</protein>
<dbReference type="SUPFAM" id="SSF48208">
    <property type="entry name" value="Six-hairpin glycosidases"/>
    <property type="match status" value="1"/>
</dbReference>
<proteinExistence type="predicted"/>
<dbReference type="GO" id="GO:0005975">
    <property type="term" value="P:carbohydrate metabolic process"/>
    <property type="evidence" value="ECO:0007669"/>
    <property type="project" value="InterPro"/>
</dbReference>
<feature type="domain" description="Mannosylglycerate hydrolase MGH1-like glycoside hydrolase" evidence="1">
    <location>
        <begin position="199"/>
        <end position="378"/>
    </location>
</feature>
<dbReference type="InterPro" id="IPR012341">
    <property type="entry name" value="6hp_glycosidase-like_sf"/>
</dbReference>
<organism evidence="2 3">
    <name type="scientific">Dictyobacter aurantiacus</name>
    <dbReference type="NCBI Taxonomy" id="1936993"/>
    <lineage>
        <taxon>Bacteria</taxon>
        <taxon>Bacillati</taxon>
        <taxon>Chloroflexota</taxon>
        <taxon>Ktedonobacteria</taxon>
        <taxon>Ktedonobacterales</taxon>
        <taxon>Dictyobacteraceae</taxon>
        <taxon>Dictyobacter</taxon>
    </lineage>
</organism>
<dbReference type="EMBL" id="BIFQ01000001">
    <property type="protein sequence ID" value="GCE04757.1"/>
    <property type="molecule type" value="Genomic_DNA"/>
</dbReference>
<evidence type="ECO:0000313" key="3">
    <source>
        <dbReference type="Proteomes" id="UP000287224"/>
    </source>
</evidence>
<evidence type="ECO:0000259" key="1">
    <source>
        <dbReference type="Pfam" id="PF22422"/>
    </source>
</evidence>